<proteinExistence type="predicted"/>
<reference evidence="1 2" key="1">
    <citation type="submission" date="2022-01" db="EMBL/GenBank/DDBJ databases">
        <authorList>
            <person name="Xiong W."/>
            <person name="Schranz E."/>
        </authorList>
    </citation>
    <scope>NUCLEOTIDE SEQUENCE [LARGE SCALE GENOMIC DNA]</scope>
</reference>
<name>A0AAU9NWB8_9ASTR</name>
<keyword evidence="2" id="KW-1185">Reference proteome</keyword>
<evidence type="ECO:0000313" key="2">
    <source>
        <dbReference type="Proteomes" id="UP001157418"/>
    </source>
</evidence>
<dbReference type="Gene3D" id="1.20.1440.340">
    <property type="match status" value="1"/>
</dbReference>
<gene>
    <name evidence="1" type="ORF">LVIROSA_LOCUS28243</name>
</gene>
<sequence length="92" mass="10752">MAKCLNQITKKKTQGFKRFKGFSLSYRHFSLKKAFNSEEEKLKKLGNLINDSHHSCSALFEFRPKEHLILLCRSFPNFFRFGAWPTGKEHGS</sequence>
<dbReference type="Proteomes" id="UP001157418">
    <property type="component" value="Unassembled WGS sequence"/>
</dbReference>
<organism evidence="1 2">
    <name type="scientific">Lactuca virosa</name>
    <dbReference type="NCBI Taxonomy" id="75947"/>
    <lineage>
        <taxon>Eukaryota</taxon>
        <taxon>Viridiplantae</taxon>
        <taxon>Streptophyta</taxon>
        <taxon>Embryophyta</taxon>
        <taxon>Tracheophyta</taxon>
        <taxon>Spermatophyta</taxon>
        <taxon>Magnoliopsida</taxon>
        <taxon>eudicotyledons</taxon>
        <taxon>Gunneridae</taxon>
        <taxon>Pentapetalae</taxon>
        <taxon>asterids</taxon>
        <taxon>campanulids</taxon>
        <taxon>Asterales</taxon>
        <taxon>Asteraceae</taxon>
        <taxon>Cichorioideae</taxon>
        <taxon>Cichorieae</taxon>
        <taxon>Lactucinae</taxon>
        <taxon>Lactuca</taxon>
    </lineage>
</organism>
<dbReference type="EMBL" id="CAKMRJ010005412">
    <property type="protein sequence ID" value="CAH1442241.1"/>
    <property type="molecule type" value="Genomic_DNA"/>
</dbReference>
<dbReference type="AlphaFoldDB" id="A0AAU9NWB8"/>
<accession>A0AAU9NWB8</accession>
<protein>
    <submittedName>
        <fullName evidence="1">Uncharacterized protein</fullName>
    </submittedName>
</protein>
<evidence type="ECO:0000313" key="1">
    <source>
        <dbReference type="EMBL" id="CAH1442241.1"/>
    </source>
</evidence>
<comment type="caution">
    <text evidence="1">The sequence shown here is derived from an EMBL/GenBank/DDBJ whole genome shotgun (WGS) entry which is preliminary data.</text>
</comment>